<dbReference type="PRINTS" id="PR00035">
    <property type="entry name" value="HTHGNTR"/>
</dbReference>
<sequence length="264" mass="28827">MDTAIAPLLSRKPGTALHRQLFMVLRDQIAQGIYPVGGLIPPEDALCAQFDVSRITVRRAVSDLEQLGLVEKRPGRGTFVRAAPRPLRPQASFGLLDSLGRQARETEVTVQKVEMVSPPSVVAQQLQLPDGEVAVHAVRLRSVHGVPVMATDAWVPRAVGQHVSEAELKKRALFEILIAEGVKFGRVIQEMTAVAADPVLANLLQVDVGAPLVRLVRLLHDRRKRPVQYITIHFTGERSRILMDVAADAVNTTGAGQIVHDPDL</sequence>
<dbReference type="InterPro" id="IPR000524">
    <property type="entry name" value="Tscrpt_reg_HTH_GntR"/>
</dbReference>
<dbReference type="GO" id="GO:0003677">
    <property type="term" value="F:DNA binding"/>
    <property type="evidence" value="ECO:0007669"/>
    <property type="project" value="UniProtKB-KW"/>
</dbReference>
<dbReference type="AlphaFoldDB" id="A0A858ZWI9"/>
<evidence type="ECO:0000256" key="2">
    <source>
        <dbReference type="ARBA" id="ARBA00023125"/>
    </source>
</evidence>
<dbReference type="InterPro" id="IPR050679">
    <property type="entry name" value="Bact_HTH_transcr_reg"/>
</dbReference>
<dbReference type="PROSITE" id="PS50949">
    <property type="entry name" value="HTH_GNTR"/>
    <property type="match status" value="1"/>
</dbReference>
<keyword evidence="2" id="KW-0238">DNA-binding</keyword>
<dbReference type="PANTHER" id="PTHR44846:SF1">
    <property type="entry name" value="MANNOSYL-D-GLYCERATE TRANSPORT_METABOLISM SYSTEM REPRESSOR MNGR-RELATED"/>
    <property type="match status" value="1"/>
</dbReference>
<gene>
    <name evidence="5" type="ORF">HF896_17840</name>
</gene>
<feature type="domain" description="HTH gntR-type" evidence="4">
    <location>
        <begin position="15"/>
        <end position="83"/>
    </location>
</feature>
<dbReference type="Pfam" id="PF07702">
    <property type="entry name" value="UTRA"/>
    <property type="match status" value="1"/>
</dbReference>
<dbReference type="Pfam" id="PF00392">
    <property type="entry name" value="GntR"/>
    <property type="match status" value="1"/>
</dbReference>
<evidence type="ECO:0000313" key="6">
    <source>
        <dbReference type="Proteomes" id="UP000500755"/>
    </source>
</evidence>
<name>A0A858ZWI9_9BURK</name>
<evidence type="ECO:0000256" key="3">
    <source>
        <dbReference type="ARBA" id="ARBA00023163"/>
    </source>
</evidence>
<dbReference type="Gene3D" id="3.40.1410.10">
    <property type="entry name" value="Chorismate lyase-like"/>
    <property type="match status" value="1"/>
</dbReference>
<accession>A0A858ZWI9</accession>
<dbReference type="SMART" id="SM00866">
    <property type="entry name" value="UTRA"/>
    <property type="match status" value="1"/>
</dbReference>
<dbReference type="InterPro" id="IPR011663">
    <property type="entry name" value="UTRA"/>
</dbReference>
<dbReference type="SUPFAM" id="SSF46785">
    <property type="entry name" value="Winged helix' DNA-binding domain"/>
    <property type="match status" value="1"/>
</dbReference>
<protein>
    <submittedName>
        <fullName evidence="5">GntR family transcriptional regulator</fullName>
    </submittedName>
</protein>
<dbReference type="OMA" id="VHNEEGT"/>
<dbReference type="Proteomes" id="UP000500755">
    <property type="component" value="Chromosome"/>
</dbReference>
<dbReference type="InterPro" id="IPR036390">
    <property type="entry name" value="WH_DNA-bd_sf"/>
</dbReference>
<dbReference type="SMART" id="SM00345">
    <property type="entry name" value="HTH_GNTR"/>
    <property type="match status" value="1"/>
</dbReference>
<dbReference type="InterPro" id="IPR028978">
    <property type="entry name" value="Chorismate_lyase_/UTRA_dom_sf"/>
</dbReference>
<dbReference type="PANTHER" id="PTHR44846">
    <property type="entry name" value="MANNOSYL-D-GLYCERATE TRANSPORT/METABOLISM SYSTEM REPRESSOR MNGR-RELATED"/>
    <property type="match status" value="1"/>
</dbReference>
<dbReference type="RefSeq" id="WP_013520297.1">
    <property type="nucleotide sequence ID" value="NZ_CP051298.1"/>
</dbReference>
<proteinExistence type="predicted"/>
<dbReference type="InterPro" id="IPR036388">
    <property type="entry name" value="WH-like_DNA-bd_sf"/>
</dbReference>
<evidence type="ECO:0000256" key="1">
    <source>
        <dbReference type="ARBA" id="ARBA00023015"/>
    </source>
</evidence>
<dbReference type="EMBL" id="CP051298">
    <property type="protein sequence ID" value="QKD45360.1"/>
    <property type="molecule type" value="Genomic_DNA"/>
</dbReference>
<evidence type="ECO:0000259" key="4">
    <source>
        <dbReference type="PROSITE" id="PS50949"/>
    </source>
</evidence>
<dbReference type="Gene3D" id="1.10.10.10">
    <property type="entry name" value="Winged helix-like DNA-binding domain superfamily/Winged helix DNA-binding domain"/>
    <property type="match status" value="1"/>
</dbReference>
<keyword evidence="3" id="KW-0804">Transcription</keyword>
<dbReference type="SUPFAM" id="SSF64288">
    <property type="entry name" value="Chorismate lyase-like"/>
    <property type="match status" value="1"/>
</dbReference>
<dbReference type="GO" id="GO:0003700">
    <property type="term" value="F:DNA-binding transcription factor activity"/>
    <property type="evidence" value="ECO:0007669"/>
    <property type="project" value="InterPro"/>
</dbReference>
<keyword evidence="1" id="KW-0805">Transcription regulation</keyword>
<evidence type="ECO:0000313" key="5">
    <source>
        <dbReference type="EMBL" id="QKD45360.1"/>
    </source>
</evidence>
<dbReference type="CDD" id="cd07377">
    <property type="entry name" value="WHTH_GntR"/>
    <property type="match status" value="1"/>
</dbReference>
<dbReference type="GO" id="GO:0045892">
    <property type="term" value="P:negative regulation of DNA-templated transcription"/>
    <property type="evidence" value="ECO:0007669"/>
    <property type="project" value="TreeGrafter"/>
</dbReference>
<organism evidence="5 6">
    <name type="scientific">Alicycliphilus denitrificans</name>
    <dbReference type="NCBI Taxonomy" id="179636"/>
    <lineage>
        <taxon>Bacteria</taxon>
        <taxon>Pseudomonadati</taxon>
        <taxon>Pseudomonadota</taxon>
        <taxon>Betaproteobacteria</taxon>
        <taxon>Burkholderiales</taxon>
        <taxon>Comamonadaceae</taxon>
        <taxon>Alicycliphilus</taxon>
    </lineage>
</organism>
<reference evidence="5 6" key="1">
    <citation type="submission" date="2020-05" db="EMBL/GenBank/DDBJ databases">
        <title>Complete genome sequence of Alicycliphilus denitrificans DP3.</title>
        <authorList>
            <person name="Chen X."/>
        </authorList>
    </citation>
    <scope>NUCLEOTIDE SEQUENCE [LARGE SCALE GENOMIC DNA]</scope>
    <source>
        <strain evidence="5 6">DP3</strain>
    </source>
</reference>